<keyword evidence="5" id="KW-0560">Oxidoreductase</keyword>
<evidence type="ECO:0000259" key="6">
    <source>
        <dbReference type="PROSITE" id="PS51387"/>
    </source>
</evidence>
<keyword evidence="3" id="KW-0285">Flavoprotein</keyword>
<keyword evidence="8" id="KW-1185">Reference proteome</keyword>
<dbReference type="InterPro" id="IPR016166">
    <property type="entry name" value="FAD-bd_PCMH"/>
</dbReference>
<dbReference type="PANTHER" id="PTHR42973:SF39">
    <property type="entry name" value="FAD-BINDING PCMH-TYPE DOMAIN-CONTAINING PROTEIN"/>
    <property type="match status" value="1"/>
</dbReference>
<gene>
    <name evidence="7" type="ORF">SAMN04489752_1405</name>
</gene>
<evidence type="ECO:0000313" key="8">
    <source>
        <dbReference type="Proteomes" id="UP000199597"/>
    </source>
</evidence>
<dbReference type="Proteomes" id="UP000199597">
    <property type="component" value="Chromosome I"/>
</dbReference>
<keyword evidence="4" id="KW-0274">FAD</keyword>
<evidence type="ECO:0000256" key="1">
    <source>
        <dbReference type="ARBA" id="ARBA00001974"/>
    </source>
</evidence>
<dbReference type="GO" id="GO:0071949">
    <property type="term" value="F:FAD binding"/>
    <property type="evidence" value="ECO:0007669"/>
    <property type="project" value="InterPro"/>
</dbReference>
<dbReference type="InterPro" id="IPR006093">
    <property type="entry name" value="Oxy_OxRdtase_FAD_BS"/>
</dbReference>
<dbReference type="Pfam" id="PF08031">
    <property type="entry name" value="BBE"/>
    <property type="match status" value="1"/>
</dbReference>
<comment type="cofactor">
    <cofactor evidence="1">
        <name>FAD</name>
        <dbReference type="ChEBI" id="CHEBI:57692"/>
    </cofactor>
</comment>
<evidence type="ECO:0000256" key="2">
    <source>
        <dbReference type="ARBA" id="ARBA00005466"/>
    </source>
</evidence>
<dbReference type="InterPro" id="IPR016167">
    <property type="entry name" value="FAD-bd_PCMH_sub1"/>
</dbReference>
<dbReference type="Gene3D" id="3.30.465.10">
    <property type="match status" value="1"/>
</dbReference>
<dbReference type="PANTHER" id="PTHR42973">
    <property type="entry name" value="BINDING OXIDOREDUCTASE, PUTATIVE (AFU_ORTHOLOGUE AFUA_1G17690)-RELATED"/>
    <property type="match status" value="1"/>
</dbReference>
<dbReference type="Gene3D" id="3.40.462.20">
    <property type="match status" value="1"/>
</dbReference>
<evidence type="ECO:0000256" key="5">
    <source>
        <dbReference type="ARBA" id="ARBA00023002"/>
    </source>
</evidence>
<sequence>MTLQSQPVLTDAGREESVSSAARLAAMVGSTVIHLPGDPGYDEARTLWNTAVDLHPVAVAQPTTAAEVSAVVTASSQLGFQVAPVSTGHNAGPLIQHDLASTVLVKLSAMDGVEISPSTAMARVQGGALWGDVTEAAGRHGLACLHGSSPDVGVGGYLLGGGIFLYSRRLGMATSSLTAVEIVLADGELIRADHTQHQSLFWALRGGGGNFGIVTAFEFSLYPLETVHAGMMVWDIDDADRVLRAWAEWAPTAPHEITTSMRILNLPDIPGIPESVAGRPAVCMDGAVLADQKSARRVLAPMRDLSPRVDTFAQVPSSSITRLHMDPEGPTPVTGDTALLGRLTSEAVDAFLAQVGAGTEHSLLSAELRQLGGALARKHPDGGALSRMDGNFLLFGAAIADTPENEARGKKDANDLVRAMSPWSTGRQYLNFAEEPGDVGDNYGDREWLTLTRVKSAYDPENVFAANHPVPPAQP</sequence>
<name>A0A1H1R4E8_9MICO</name>
<dbReference type="InterPro" id="IPR036318">
    <property type="entry name" value="FAD-bd_PCMH-like_sf"/>
</dbReference>
<protein>
    <submittedName>
        <fullName evidence="7">FAD/FMN-containing dehydrogenase</fullName>
    </submittedName>
</protein>
<comment type="similarity">
    <text evidence="2">Belongs to the oxygen-dependent FAD-linked oxidoreductase family.</text>
</comment>
<dbReference type="SUPFAM" id="SSF56176">
    <property type="entry name" value="FAD-binding/transporter-associated domain-like"/>
    <property type="match status" value="1"/>
</dbReference>
<feature type="domain" description="FAD-binding PCMH-type" evidence="6">
    <location>
        <begin position="52"/>
        <end position="224"/>
    </location>
</feature>
<dbReference type="Gene3D" id="3.30.43.10">
    <property type="entry name" value="Uridine Diphospho-n-acetylenolpyruvylglucosamine Reductase, domain 2"/>
    <property type="match status" value="1"/>
</dbReference>
<accession>A0A1H1R4E8</accession>
<dbReference type="AlphaFoldDB" id="A0A1H1R4E8"/>
<dbReference type="PROSITE" id="PS00862">
    <property type="entry name" value="OX2_COVAL_FAD"/>
    <property type="match status" value="1"/>
</dbReference>
<dbReference type="InterPro" id="IPR050416">
    <property type="entry name" value="FAD-linked_Oxidoreductase"/>
</dbReference>
<dbReference type="GO" id="GO:0016491">
    <property type="term" value="F:oxidoreductase activity"/>
    <property type="evidence" value="ECO:0007669"/>
    <property type="project" value="UniProtKB-KW"/>
</dbReference>
<dbReference type="STRING" id="1136497.SAMN04489752_1405"/>
<dbReference type="InterPro" id="IPR016169">
    <property type="entry name" value="FAD-bd_PCMH_sub2"/>
</dbReference>
<dbReference type="RefSeq" id="WP_197678234.1">
    <property type="nucleotide sequence ID" value="NZ_LT629766.1"/>
</dbReference>
<evidence type="ECO:0000256" key="4">
    <source>
        <dbReference type="ARBA" id="ARBA00022827"/>
    </source>
</evidence>
<dbReference type="Pfam" id="PF01565">
    <property type="entry name" value="FAD_binding_4"/>
    <property type="match status" value="1"/>
</dbReference>
<dbReference type="EMBL" id="LT629766">
    <property type="protein sequence ID" value="SDS29819.1"/>
    <property type="molecule type" value="Genomic_DNA"/>
</dbReference>
<dbReference type="PROSITE" id="PS51387">
    <property type="entry name" value="FAD_PCMH"/>
    <property type="match status" value="1"/>
</dbReference>
<reference evidence="8" key="1">
    <citation type="submission" date="2016-10" db="EMBL/GenBank/DDBJ databases">
        <authorList>
            <person name="Varghese N."/>
            <person name="Submissions S."/>
        </authorList>
    </citation>
    <scope>NUCLEOTIDE SEQUENCE [LARGE SCALE GENOMIC DNA]</scope>
    <source>
        <strain evidence="8">DSM 23676</strain>
    </source>
</reference>
<evidence type="ECO:0000313" key="7">
    <source>
        <dbReference type="EMBL" id="SDS29819.1"/>
    </source>
</evidence>
<evidence type="ECO:0000256" key="3">
    <source>
        <dbReference type="ARBA" id="ARBA00022630"/>
    </source>
</evidence>
<proteinExistence type="inferred from homology"/>
<dbReference type="InterPro" id="IPR006094">
    <property type="entry name" value="Oxid_FAD_bind_N"/>
</dbReference>
<dbReference type="InterPro" id="IPR012951">
    <property type="entry name" value="BBE"/>
</dbReference>
<organism evidence="7 8">
    <name type="scientific">Brevibacterium siliguriense</name>
    <dbReference type="NCBI Taxonomy" id="1136497"/>
    <lineage>
        <taxon>Bacteria</taxon>
        <taxon>Bacillati</taxon>
        <taxon>Actinomycetota</taxon>
        <taxon>Actinomycetes</taxon>
        <taxon>Micrococcales</taxon>
        <taxon>Brevibacteriaceae</taxon>
        <taxon>Brevibacterium</taxon>
    </lineage>
</organism>